<accession>A0A6B0URW8</accession>
<evidence type="ECO:0000313" key="1">
    <source>
        <dbReference type="EMBL" id="MXU92527.1"/>
    </source>
</evidence>
<dbReference type="AlphaFoldDB" id="A0A6B0URW8"/>
<reference evidence="1" key="1">
    <citation type="submission" date="2019-12" db="EMBL/GenBank/DDBJ databases">
        <title>An insight into the sialome of adult female Ixodes ricinus ticks feeding for 6 days.</title>
        <authorList>
            <person name="Perner J."/>
            <person name="Ribeiro J.M.C."/>
        </authorList>
    </citation>
    <scope>NUCLEOTIDE SEQUENCE</scope>
    <source>
        <strain evidence="1">Semi-engorged</strain>
        <tissue evidence="1">Salivary glands</tissue>
    </source>
</reference>
<dbReference type="EMBL" id="GIFC01010444">
    <property type="protein sequence ID" value="MXU92527.1"/>
    <property type="molecule type" value="Transcribed_RNA"/>
</dbReference>
<organism evidence="1">
    <name type="scientific">Ixodes ricinus</name>
    <name type="common">Common tick</name>
    <name type="synonym">Acarus ricinus</name>
    <dbReference type="NCBI Taxonomy" id="34613"/>
    <lineage>
        <taxon>Eukaryota</taxon>
        <taxon>Metazoa</taxon>
        <taxon>Ecdysozoa</taxon>
        <taxon>Arthropoda</taxon>
        <taxon>Chelicerata</taxon>
        <taxon>Arachnida</taxon>
        <taxon>Acari</taxon>
        <taxon>Parasitiformes</taxon>
        <taxon>Ixodida</taxon>
        <taxon>Ixodoidea</taxon>
        <taxon>Ixodidae</taxon>
        <taxon>Ixodinae</taxon>
        <taxon>Ixodes</taxon>
    </lineage>
</organism>
<name>A0A6B0URW8_IXORI</name>
<protein>
    <submittedName>
        <fullName evidence="1">Uncharacterized protein</fullName>
    </submittedName>
</protein>
<sequence length="134" mass="14627">MSSTVVFSILTRPHVEIWPEVGTNYVTGSGFNVSCCHMSPIGWLLVEGLAKKASADARVVAAFQIVSVLASMECPAAEQSCQNWRLWHPPLVLCHRQDHGREPNDTFMTSSGGNQFNTFQDIENASVGNAHQAP</sequence>
<proteinExistence type="predicted"/>